<evidence type="ECO:0000313" key="4">
    <source>
        <dbReference type="EMBL" id="AZQ71330.1"/>
    </source>
</evidence>
<organism evidence="4 5">
    <name type="scientific">Streptomyces luteoverticillatus</name>
    <name type="common">Streptoverticillium luteoverticillatus</name>
    <dbReference type="NCBI Taxonomy" id="66425"/>
    <lineage>
        <taxon>Bacteria</taxon>
        <taxon>Bacillati</taxon>
        <taxon>Actinomycetota</taxon>
        <taxon>Actinomycetes</taxon>
        <taxon>Kitasatosporales</taxon>
        <taxon>Streptomycetaceae</taxon>
        <taxon>Streptomyces</taxon>
    </lineage>
</organism>
<dbReference type="SUPFAM" id="SSF52266">
    <property type="entry name" value="SGNH hydrolase"/>
    <property type="match status" value="1"/>
</dbReference>
<reference evidence="4 5" key="1">
    <citation type="submission" date="2018-12" db="EMBL/GenBank/DDBJ databases">
        <title>The whole draft genome of Streptomyce luteoverticillatus CGMCC 15060.</title>
        <authorList>
            <person name="Feng Z."/>
            <person name="Chen G."/>
            <person name="Zhang J."/>
            <person name="Zhu H."/>
            <person name="Yu X."/>
            <person name="Zhang W."/>
            <person name="Zhang X."/>
        </authorList>
    </citation>
    <scope>NUCLEOTIDE SEQUENCE [LARGE SCALE GENOMIC DNA]</scope>
    <source>
        <strain evidence="4 5">CGMCC 15060</strain>
    </source>
</reference>
<feature type="domain" description="SGNH hydrolase-type esterase" evidence="3">
    <location>
        <begin position="181"/>
        <end position="365"/>
    </location>
</feature>
<dbReference type="PANTHER" id="PTHR43784">
    <property type="entry name" value="GDSL-LIKE LIPASE/ACYLHYDROLASE, PUTATIVE (AFU_ORTHOLOGUE AFUA_2G00820)-RELATED"/>
    <property type="match status" value="1"/>
</dbReference>
<dbReference type="Pfam" id="PF13472">
    <property type="entry name" value="Lipase_GDSL_2"/>
    <property type="match status" value="1"/>
</dbReference>
<feature type="region of interest" description="Disordered" evidence="2">
    <location>
        <begin position="1"/>
        <end position="21"/>
    </location>
</feature>
<evidence type="ECO:0000256" key="1">
    <source>
        <dbReference type="ARBA" id="ARBA00022729"/>
    </source>
</evidence>
<dbReference type="Gene3D" id="3.40.50.1110">
    <property type="entry name" value="SGNH hydrolase"/>
    <property type="match status" value="1"/>
</dbReference>
<sequence>MNIAAPAEWPAPPGKDKSDRYGSLVRGRQTLRMVVHTSIAGAAARIHLVNTFNKEPVTIGHATIARRAKDGVAADAPVTLTFGNGSQSTVLAPDGSVDSDPAPFAVKADEDLLVSIYLPQNVATAPFHRHTLTTSYTSAPGDATDRTADTGDGNLRPDFPYWAFLGGVDVVAPNSGGTTVAFGDSQTSGGHTTPNANRRWPDAYGRALQAQDKPMGVVNAGISGNLLLADHPDYGQSALNRFDRDVLAQPGVKSVILYEGINDIARGTSSADLIGGIKQLATRAHAAGITFTAATIPPFRGYDSYDANKDRARQQVNEYIRTTRDIDSYVDFDGVTRDPLDPTRLYAAYYNRGDDRLHFGDNGTQVLSDAVVPAPVPARVTARFDQTTVADFTGDGIPDVIARDKNEKNSPLYLYTGNSDVDRKSVGDGTFELKKKLTDGWDFTQTTAGDFTGDGKPDIVAKGEDNVLYLWAGDGNGGFSRKKQLRAGWNYTQTAAGDFSGDGTADLIARDADGNLRFWAGDGHGGIDAGTHQTRGWVFTQTIAGDFNGDGKPDIVAKGEDGALYLWAGNGNHDFNRKVKLLDDWRYSETAAIPFRAGGTAHLIGRSEVTGVLHEWLNMGNATFSAPLRLMGSW</sequence>
<dbReference type="Gene3D" id="2.130.10.130">
    <property type="entry name" value="Integrin alpha, N-terminal"/>
    <property type="match status" value="1"/>
</dbReference>
<dbReference type="Pfam" id="PF13517">
    <property type="entry name" value="FG-GAP_3"/>
    <property type="match status" value="1"/>
</dbReference>
<keyword evidence="5" id="KW-1185">Reference proteome</keyword>
<evidence type="ECO:0000256" key="2">
    <source>
        <dbReference type="SAM" id="MobiDB-lite"/>
    </source>
</evidence>
<keyword evidence="1" id="KW-0732">Signal</keyword>
<protein>
    <recommendedName>
        <fullName evidence="3">SGNH hydrolase-type esterase domain-containing protein</fullName>
    </recommendedName>
</protein>
<dbReference type="InterPro" id="IPR053140">
    <property type="entry name" value="GDSL_Rv0518-like"/>
</dbReference>
<dbReference type="InterPro" id="IPR013830">
    <property type="entry name" value="SGNH_hydro"/>
</dbReference>
<dbReference type="InterPro" id="IPR013517">
    <property type="entry name" value="FG-GAP"/>
</dbReference>
<dbReference type="OrthoDB" id="1828825at2"/>
<dbReference type="PANTHER" id="PTHR43784:SF2">
    <property type="entry name" value="GDSL-LIKE LIPASE_ACYLHYDROLASE, PUTATIVE (AFU_ORTHOLOGUE AFUA_2G00820)-RELATED"/>
    <property type="match status" value="1"/>
</dbReference>
<name>A0A3S9PG42_STRLT</name>
<evidence type="ECO:0000259" key="3">
    <source>
        <dbReference type="Pfam" id="PF13472"/>
    </source>
</evidence>
<dbReference type="Pfam" id="PF01839">
    <property type="entry name" value="FG-GAP"/>
    <property type="match status" value="1"/>
</dbReference>
<dbReference type="RefSeq" id="WP_126913886.1">
    <property type="nucleotide sequence ID" value="NZ_CP034587.1"/>
</dbReference>
<dbReference type="AlphaFoldDB" id="A0A3S9PG42"/>
<dbReference type="InterPro" id="IPR036514">
    <property type="entry name" value="SGNH_hydro_sf"/>
</dbReference>
<dbReference type="EMBL" id="CP034587">
    <property type="protein sequence ID" value="AZQ71330.1"/>
    <property type="molecule type" value="Genomic_DNA"/>
</dbReference>
<evidence type="ECO:0000313" key="5">
    <source>
        <dbReference type="Proteomes" id="UP000267900"/>
    </source>
</evidence>
<proteinExistence type="predicted"/>
<dbReference type="Proteomes" id="UP000267900">
    <property type="component" value="Chromosome"/>
</dbReference>
<accession>A0A3S9PG42</accession>
<gene>
    <name evidence="4" type="ORF">EKH77_08985</name>
</gene>
<dbReference type="InterPro" id="IPR028994">
    <property type="entry name" value="Integrin_alpha_N"/>
</dbReference>
<dbReference type="SUPFAM" id="SSF69318">
    <property type="entry name" value="Integrin alpha N-terminal domain"/>
    <property type="match status" value="1"/>
</dbReference>